<dbReference type="RefSeq" id="WP_276303541.1">
    <property type="nucleotide sequence ID" value="NZ_CP119992.1"/>
</dbReference>
<organism evidence="2 3">
    <name type="scientific">Halomarina halobia</name>
    <dbReference type="NCBI Taxonomy" id="3033386"/>
    <lineage>
        <taxon>Archaea</taxon>
        <taxon>Methanobacteriati</taxon>
        <taxon>Methanobacteriota</taxon>
        <taxon>Stenosarchaea group</taxon>
        <taxon>Halobacteria</taxon>
        <taxon>Halobacteriales</taxon>
        <taxon>Natronomonadaceae</taxon>
        <taxon>Halomarina</taxon>
    </lineage>
</organism>
<dbReference type="Gene3D" id="3.30.70.100">
    <property type="match status" value="1"/>
</dbReference>
<evidence type="ECO:0000313" key="2">
    <source>
        <dbReference type="EMBL" id="MFC7317206.1"/>
    </source>
</evidence>
<gene>
    <name evidence="2" type="ORF">ACFQPE_10410</name>
</gene>
<keyword evidence="3" id="KW-1185">Reference proteome</keyword>
<dbReference type="PANTHER" id="PTHR40260:SF2">
    <property type="entry name" value="BLR8190 PROTEIN"/>
    <property type="match status" value="1"/>
</dbReference>
<evidence type="ECO:0000313" key="3">
    <source>
        <dbReference type="Proteomes" id="UP001596547"/>
    </source>
</evidence>
<dbReference type="InterPro" id="IPR011008">
    <property type="entry name" value="Dimeric_a/b-barrel"/>
</dbReference>
<dbReference type="EMBL" id="JBHTBF010000002">
    <property type="protein sequence ID" value="MFC7317206.1"/>
    <property type="molecule type" value="Genomic_DNA"/>
</dbReference>
<feature type="domain" description="EthD" evidence="1">
    <location>
        <begin position="12"/>
        <end position="88"/>
    </location>
</feature>
<accession>A0ABD6A9H3</accession>
<dbReference type="SUPFAM" id="SSF54909">
    <property type="entry name" value="Dimeric alpha+beta barrel"/>
    <property type="match status" value="1"/>
</dbReference>
<reference evidence="2 3" key="1">
    <citation type="journal article" date="2019" name="Int. J. Syst. Evol. Microbiol.">
        <title>The Global Catalogue of Microorganisms (GCM) 10K type strain sequencing project: providing services to taxonomists for standard genome sequencing and annotation.</title>
        <authorList>
            <consortium name="The Broad Institute Genomics Platform"/>
            <consortium name="The Broad Institute Genome Sequencing Center for Infectious Disease"/>
            <person name="Wu L."/>
            <person name="Ma J."/>
        </authorList>
    </citation>
    <scope>NUCLEOTIDE SEQUENCE [LARGE SCALE GENOMIC DNA]</scope>
    <source>
        <strain evidence="2 3">PSR21</strain>
    </source>
</reference>
<dbReference type="Pfam" id="PF07110">
    <property type="entry name" value="EthD"/>
    <property type="match status" value="1"/>
</dbReference>
<dbReference type="InterPro" id="IPR009799">
    <property type="entry name" value="EthD_dom"/>
</dbReference>
<evidence type="ECO:0000259" key="1">
    <source>
        <dbReference type="Pfam" id="PF07110"/>
    </source>
</evidence>
<sequence>MTKIVFGLKRAEGMSREEFERYYMNEHAPMAEEMSGVQRYTVAFPAEEDAEYDALAEVHFEDRDSLDAALASDAGRAAGADLANFADTDDMLQLIVEENVVVG</sequence>
<proteinExistence type="predicted"/>
<dbReference type="GeneID" id="79316139"/>
<dbReference type="NCBIfam" id="TIGR02118">
    <property type="entry name" value="EthD family reductase"/>
    <property type="match status" value="1"/>
</dbReference>
<dbReference type="Proteomes" id="UP001596547">
    <property type="component" value="Unassembled WGS sequence"/>
</dbReference>
<dbReference type="PANTHER" id="PTHR40260">
    <property type="entry name" value="BLR8190 PROTEIN"/>
    <property type="match status" value="1"/>
</dbReference>
<protein>
    <submittedName>
        <fullName evidence="2">EthD family reductase</fullName>
    </submittedName>
</protein>
<name>A0ABD6A9H3_9EURY</name>
<dbReference type="AlphaFoldDB" id="A0ABD6A9H3"/>
<comment type="caution">
    <text evidence="2">The sequence shown here is derived from an EMBL/GenBank/DDBJ whole genome shotgun (WGS) entry which is preliminary data.</text>
</comment>